<keyword evidence="7" id="KW-1185">Reference proteome</keyword>
<dbReference type="AlphaFoldDB" id="A0A1L0DG67"/>
<evidence type="ECO:0000256" key="2">
    <source>
        <dbReference type="SAM" id="SignalP"/>
    </source>
</evidence>
<proteinExistence type="predicted"/>
<dbReference type="STRING" id="45354.A0A1L0DG67"/>
<dbReference type="PROSITE" id="PS01009">
    <property type="entry name" value="CRISP_1"/>
    <property type="match status" value="1"/>
</dbReference>
<dbReference type="EMBL" id="LT635767">
    <property type="protein sequence ID" value="SGZ55418.1"/>
    <property type="molecule type" value="Genomic_DNA"/>
</dbReference>
<keyword evidence="2" id="KW-0732">Signal</keyword>
<evidence type="ECO:0000313" key="5">
    <source>
        <dbReference type="EMBL" id="SGZ55508.1"/>
    </source>
</evidence>
<dbReference type="InterPro" id="IPR018244">
    <property type="entry name" value="Allrgn_V5/Tpx1_CS"/>
</dbReference>
<dbReference type="PRINTS" id="PR00837">
    <property type="entry name" value="V5TPXLIKE"/>
</dbReference>
<feature type="chain" id="PRO_5011896742" evidence="2">
    <location>
        <begin position="19"/>
        <end position="253"/>
    </location>
</feature>
<dbReference type="InterPro" id="IPR035940">
    <property type="entry name" value="CAP_sf"/>
</dbReference>
<sequence>MKFATIACAASLASLANAATHYVTRYHYVTVGPDGNVVGSDVSVAPQPSGSEINKILVVTSSGDSLSTFVPTTLKTVTGSYSSISTTVADTSVTSSPASTSTPASSSSNDSGDISSANDPTWAKEILDLHNEKRALHSAPALTWDADVYAYAQAYADKFTCGGSLKHSGGQYGENLALGFSTAETAFEAWYSEGDNYDYSTASSFDHFTAVIWKSTTKLGCAYKECDQGRYTICSYDPAGNVVGAGLQNLFSS</sequence>
<evidence type="ECO:0000256" key="1">
    <source>
        <dbReference type="SAM" id="MobiDB-lite"/>
    </source>
</evidence>
<dbReference type="Gene3D" id="3.40.33.10">
    <property type="entry name" value="CAP"/>
    <property type="match status" value="1"/>
</dbReference>
<feature type="domain" description="SCP" evidence="3">
    <location>
        <begin position="121"/>
        <end position="244"/>
    </location>
</feature>
<evidence type="ECO:0000313" key="6">
    <source>
        <dbReference type="Proteomes" id="UP000182259"/>
    </source>
</evidence>
<evidence type="ECO:0000313" key="7">
    <source>
        <dbReference type="Proteomes" id="UP000182334"/>
    </source>
</evidence>
<name>A0A1L0DG67_9ASCO</name>
<dbReference type="GO" id="GO:0005576">
    <property type="term" value="C:extracellular region"/>
    <property type="evidence" value="ECO:0007669"/>
    <property type="project" value="InterPro"/>
</dbReference>
<reference evidence="6 7" key="1">
    <citation type="submission" date="2016-10" db="EMBL/GenBank/DDBJ databases">
        <authorList>
            <person name="de Groot N.N."/>
        </authorList>
    </citation>
    <scope>NUCLEOTIDE SEQUENCE [LARGE SCALE GENOMIC DNA]</scope>
    <source>
        <strain evidence="5 7">CBS 141442</strain>
        <strain evidence="4 6">PYCC 4715</strain>
    </source>
</reference>
<dbReference type="Proteomes" id="UP000182334">
    <property type="component" value="Chromosome V"/>
</dbReference>
<dbReference type="SMART" id="SM00198">
    <property type="entry name" value="SCP"/>
    <property type="match status" value="1"/>
</dbReference>
<dbReference type="SUPFAM" id="SSF55797">
    <property type="entry name" value="PR-1-like"/>
    <property type="match status" value="1"/>
</dbReference>
<feature type="signal peptide" evidence="2">
    <location>
        <begin position="1"/>
        <end position="18"/>
    </location>
</feature>
<dbReference type="Proteomes" id="UP000182259">
    <property type="component" value="Chromosome IV"/>
</dbReference>
<dbReference type="PANTHER" id="PTHR10334">
    <property type="entry name" value="CYSTEINE-RICH SECRETORY PROTEIN-RELATED"/>
    <property type="match status" value="1"/>
</dbReference>
<protein>
    <submittedName>
        <fullName evidence="4">CIC11C00000002757</fullName>
    </submittedName>
    <submittedName>
        <fullName evidence="5">CIC11C00000003622</fullName>
    </submittedName>
</protein>
<dbReference type="InterPro" id="IPR001283">
    <property type="entry name" value="CRISP-related"/>
</dbReference>
<dbReference type="OrthoDB" id="337038at2759"/>
<accession>A0A1L0DG67</accession>
<organism evidence="5 7">
    <name type="scientific">Sungouiella intermedia</name>
    <dbReference type="NCBI Taxonomy" id="45354"/>
    <lineage>
        <taxon>Eukaryota</taxon>
        <taxon>Fungi</taxon>
        <taxon>Dikarya</taxon>
        <taxon>Ascomycota</taxon>
        <taxon>Saccharomycotina</taxon>
        <taxon>Pichiomycetes</taxon>
        <taxon>Metschnikowiaceae</taxon>
        <taxon>Sungouiella</taxon>
    </lineage>
</organism>
<feature type="region of interest" description="Disordered" evidence="1">
    <location>
        <begin position="92"/>
        <end position="117"/>
    </location>
</feature>
<dbReference type="EMBL" id="LT635760">
    <property type="protein sequence ID" value="SGZ55508.1"/>
    <property type="molecule type" value="Genomic_DNA"/>
</dbReference>
<dbReference type="Pfam" id="PF00188">
    <property type="entry name" value="CAP"/>
    <property type="match status" value="1"/>
</dbReference>
<evidence type="ECO:0000313" key="4">
    <source>
        <dbReference type="EMBL" id="SGZ55418.1"/>
    </source>
</evidence>
<evidence type="ECO:0000259" key="3">
    <source>
        <dbReference type="SMART" id="SM00198"/>
    </source>
</evidence>
<dbReference type="InterPro" id="IPR014044">
    <property type="entry name" value="CAP_dom"/>
</dbReference>
<gene>
    <name evidence="4" type="ORF">SAMEA4029009_CIC11G00000002757</name>
    <name evidence="5" type="ORF">SAMEA4029010_CIC11G00000003622</name>
</gene>